<sequence>MISISASPKREQRKTTSIRMSLQAILCCAAAIAAQAAFVPTAPSLTKHNSYCSQRLMAFKTGNALTNLQDALPDLNIDKLNPLSSSPTSNKIPSPPTPPPFDPTNPEALIAITKSFISTDFGIQTSQLPSYSTAPVSSKAKQVDDTVASSSLAQALPFYSSSLLSNDFIWVSANNLNDGRAGILNKGEYLAAGRFFNLRRSFPDLEYRAHDFRVLADESNMYDTGLNGRDAADAKEITVRFTTRVVGTFRGAPLRLRSKILEPNGKVMRCPPTSVSITFATRGDNAGKIIKLVNDMVIDRQFGNTNGLSGIAGAAVCAGAAPSDLEVFPPSVSAGRVFARPIKPLQERSEDDGYLPPFPDSVMIQLAKGVAASNFGLDDPDLLSVDFSYLEPLMGPMNKERYIEVFSEYNVRDAVPDLDYRFENYRIDPYDPYRVWVDTRARGTRTGPIGRSAAPASSKYLAPPESMSFTFDNDGFCTRITAAATLDPLLGNTGLLGGVYGLLYATGTPENPLKTRTINLLLNRAQKVALKSITKAGVDEYRLSDGRIINGNKSIGQLPPSSSISSSTIPLPSPPKLPPPSERKDATMKTPFFAVPKPTPTISLSTKVSDSSRSSARPKAATVALPKTSPVVTPPITTLEKPQSPGNLKAEPTSALKSTISENPQDPVTDAFSSFFGTSEVTSISSGTLPVSEAGSLAPVSGVSKTEELRKAAAAARKEAAEAREKAAAQKAKVTLSQSTPTSVGTKSSPGEPKQSPTFSIFGASPGLPLSAPSKKVPKTTSRASSPASTKSTTFSLFGTSPTSKGSGPKPQTPAKSSTPKPSPTLSLFGPASPSASTPVSAPPASMFRGQRAPTFSILGSSLNNKSAPSNTPKKSMPKGSAAKKTKTFNISGVGGGLTKQRSTKTIKSVSNKETAKGTTIPILQGTAKSNGSPSKKTASQPAATKATMSSLFQGANTSKSYPAKPQRLQTEKATSIGSKSSPPVSSFFGGLFGVSSSTNSVASKSSSGSSNPTTKKTNLVKTKPTNVGIPTLKQWKVNSDNSVEGRIFGSSSFKDGATVTTSPIGSKFKIAKGNVVQTSSGSKYLLS</sequence>
<keyword evidence="3" id="KW-1185">Reference proteome</keyword>
<comment type="caution">
    <text evidence="2">The sequence shown here is derived from an EMBL/GenBank/DDBJ whole genome shotgun (WGS) entry which is preliminary data.</text>
</comment>
<feature type="region of interest" description="Disordered" evidence="1">
    <location>
        <begin position="998"/>
        <end position="1026"/>
    </location>
</feature>
<evidence type="ECO:0000313" key="2">
    <source>
        <dbReference type="EMBL" id="KAL3774043.1"/>
    </source>
</evidence>
<feature type="compositionally biased region" description="Polar residues" evidence="1">
    <location>
        <begin position="927"/>
        <end position="961"/>
    </location>
</feature>
<evidence type="ECO:0008006" key="4">
    <source>
        <dbReference type="Google" id="ProtNLM"/>
    </source>
</evidence>
<dbReference type="PANTHER" id="PTHR24216">
    <property type="entry name" value="PAXILLIN-RELATED"/>
    <property type="match status" value="1"/>
</dbReference>
<proteinExistence type="predicted"/>
<name>A0ABD3NDN6_9STRA</name>
<feature type="compositionally biased region" description="Polar residues" evidence="1">
    <location>
        <begin position="735"/>
        <end position="759"/>
    </location>
</feature>
<organism evidence="2 3">
    <name type="scientific">Cyclotella cryptica</name>
    <dbReference type="NCBI Taxonomy" id="29204"/>
    <lineage>
        <taxon>Eukaryota</taxon>
        <taxon>Sar</taxon>
        <taxon>Stramenopiles</taxon>
        <taxon>Ochrophyta</taxon>
        <taxon>Bacillariophyta</taxon>
        <taxon>Coscinodiscophyceae</taxon>
        <taxon>Thalassiosirophycidae</taxon>
        <taxon>Stephanodiscales</taxon>
        <taxon>Stephanodiscaceae</taxon>
        <taxon>Cyclotella</taxon>
    </lineage>
</organism>
<feature type="compositionally biased region" description="Polar residues" evidence="1">
    <location>
        <begin position="655"/>
        <end position="666"/>
    </location>
</feature>
<feature type="compositionally biased region" description="Polar residues" evidence="1">
    <location>
        <begin position="779"/>
        <end position="806"/>
    </location>
</feature>
<feature type="compositionally biased region" description="Polar residues" evidence="1">
    <location>
        <begin position="603"/>
        <end position="615"/>
    </location>
</feature>
<feature type="compositionally biased region" description="Basic and acidic residues" evidence="1">
    <location>
        <begin position="705"/>
        <end position="728"/>
    </location>
</feature>
<feature type="compositionally biased region" description="Low complexity" evidence="1">
    <location>
        <begin position="831"/>
        <end position="846"/>
    </location>
</feature>
<feature type="compositionally biased region" description="Polar residues" evidence="1">
    <location>
        <begin position="858"/>
        <end position="874"/>
    </location>
</feature>
<reference evidence="2 3" key="1">
    <citation type="journal article" date="2020" name="G3 (Bethesda)">
        <title>Improved Reference Genome for Cyclotella cryptica CCMP332, a Model for Cell Wall Morphogenesis, Salinity Adaptation, and Lipid Production in Diatoms (Bacillariophyta).</title>
        <authorList>
            <person name="Roberts W.R."/>
            <person name="Downey K.M."/>
            <person name="Ruck E.C."/>
            <person name="Traller J.C."/>
            <person name="Alverson A.J."/>
        </authorList>
    </citation>
    <scope>NUCLEOTIDE SEQUENCE [LARGE SCALE GENOMIC DNA]</scope>
    <source>
        <strain evidence="2 3">CCMP332</strain>
    </source>
</reference>
<dbReference type="EMBL" id="JABMIG020000621">
    <property type="protein sequence ID" value="KAL3774043.1"/>
    <property type="molecule type" value="Genomic_DNA"/>
</dbReference>
<feature type="compositionally biased region" description="Low complexity" evidence="1">
    <location>
        <begin position="554"/>
        <end position="570"/>
    </location>
</feature>
<feature type="compositionally biased region" description="Low complexity" evidence="1">
    <location>
        <begin position="809"/>
        <end position="820"/>
    </location>
</feature>
<accession>A0ABD3NDN6</accession>
<feature type="region of interest" description="Disordered" evidence="1">
    <location>
        <begin position="684"/>
        <end position="984"/>
    </location>
</feature>
<evidence type="ECO:0000256" key="1">
    <source>
        <dbReference type="SAM" id="MobiDB-lite"/>
    </source>
</evidence>
<feature type="compositionally biased region" description="Pro residues" evidence="1">
    <location>
        <begin position="571"/>
        <end position="580"/>
    </location>
</feature>
<protein>
    <recommendedName>
        <fullName evidence="4">Plastid lipid-associated protein/fibrillin conserved domain-containing protein</fullName>
    </recommendedName>
</protein>
<dbReference type="AlphaFoldDB" id="A0ABD3NDN6"/>
<gene>
    <name evidence="2" type="ORF">HJC23_012372</name>
</gene>
<dbReference type="Proteomes" id="UP001516023">
    <property type="component" value="Unassembled WGS sequence"/>
</dbReference>
<feature type="compositionally biased region" description="Low complexity" evidence="1">
    <location>
        <begin position="998"/>
        <end position="1018"/>
    </location>
</feature>
<feature type="region of interest" description="Disordered" evidence="1">
    <location>
        <begin position="549"/>
        <end position="586"/>
    </location>
</feature>
<feature type="region of interest" description="Disordered" evidence="1">
    <location>
        <begin position="79"/>
        <end position="100"/>
    </location>
</feature>
<feature type="compositionally biased region" description="Polar residues" evidence="1">
    <location>
        <begin position="900"/>
        <end position="913"/>
    </location>
</feature>
<evidence type="ECO:0000313" key="3">
    <source>
        <dbReference type="Proteomes" id="UP001516023"/>
    </source>
</evidence>
<feature type="region of interest" description="Disordered" evidence="1">
    <location>
        <begin position="603"/>
        <end position="666"/>
    </location>
</feature>